<dbReference type="SUPFAM" id="SSF53474">
    <property type="entry name" value="alpha/beta-Hydrolases"/>
    <property type="match status" value="1"/>
</dbReference>
<name>H0R435_9ACTN</name>
<gene>
    <name evidence="9" type="ORF">GOEFS_096_00130</name>
</gene>
<dbReference type="Proteomes" id="UP000035034">
    <property type="component" value="Unassembled WGS sequence"/>
</dbReference>
<evidence type="ECO:0000256" key="2">
    <source>
        <dbReference type="ARBA" id="ARBA00007534"/>
    </source>
</evidence>
<keyword evidence="3 8" id="KW-0719">Serine esterase</keyword>
<dbReference type="PROSITE" id="PS00155">
    <property type="entry name" value="CUTINASE_1"/>
    <property type="match status" value="1"/>
</dbReference>
<dbReference type="SMART" id="SM01110">
    <property type="entry name" value="Cutinase"/>
    <property type="match status" value="1"/>
</dbReference>
<comment type="caution">
    <text evidence="9">The sequence shown here is derived from an EMBL/GenBank/DDBJ whole genome shotgun (WGS) entry which is preliminary data.</text>
</comment>
<sequence length="200" mass="21188">MISARGTLEPGAPMGLTGLAFAAAVRSTLPGKSVREYGVPYPASGNFANRLAFAHEVLNGIKVTQNRIKYLAATCPRTRIVLSGYSQGAVVIGYALNPGISVPAQYERYRRYAPARLPASVAKHVASVVLFAPPSARFIRGAGAPPVQIDRLYARKTVRYCIPGDTICNGAPLGRPNALHVLYTVNGDALAGARFTAAHL</sequence>
<keyword evidence="6 8" id="KW-0378">Hydrolase</keyword>
<dbReference type="eggNOG" id="ENOG5030PZC">
    <property type="taxonomic scope" value="Bacteria"/>
</dbReference>
<dbReference type="GO" id="GO:0052689">
    <property type="term" value="F:carboxylic ester hydrolase activity"/>
    <property type="evidence" value="ECO:0007669"/>
    <property type="project" value="UniProtKB-KW"/>
</dbReference>
<dbReference type="STRING" id="1077974.GOEFS_096_00130"/>
<dbReference type="GO" id="GO:0005576">
    <property type="term" value="C:extracellular region"/>
    <property type="evidence" value="ECO:0007669"/>
    <property type="project" value="UniProtKB-SubCell"/>
</dbReference>
<evidence type="ECO:0000256" key="1">
    <source>
        <dbReference type="ARBA" id="ARBA00004613"/>
    </source>
</evidence>
<dbReference type="EMBL" id="BAEH01000096">
    <property type="protein sequence ID" value="GAB19836.1"/>
    <property type="molecule type" value="Genomic_DNA"/>
</dbReference>
<evidence type="ECO:0000256" key="5">
    <source>
        <dbReference type="ARBA" id="ARBA00022729"/>
    </source>
</evidence>
<accession>H0R435</accession>
<protein>
    <recommendedName>
        <fullName evidence="8">Cutinase</fullName>
        <ecNumber evidence="8">3.1.1.-</ecNumber>
    </recommendedName>
</protein>
<evidence type="ECO:0000256" key="8">
    <source>
        <dbReference type="RuleBase" id="RU361263"/>
    </source>
</evidence>
<dbReference type="EC" id="3.1.1.-" evidence="8"/>
<organism evidence="9 10">
    <name type="scientific">Gordonia effusa NBRC 100432</name>
    <dbReference type="NCBI Taxonomy" id="1077974"/>
    <lineage>
        <taxon>Bacteria</taxon>
        <taxon>Bacillati</taxon>
        <taxon>Actinomycetota</taxon>
        <taxon>Actinomycetes</taxon>
        <taxon>Mycobacteriales</taxon>
        <taxon>Gordoniaceae</taxon>
        <taxon>Gordonia</taxon>
    </lineage>
</organism>
<keyword evidence="5" id="KW-0732">Signal</keyword>
<evidence type="ECO:0000256" key="3">
    <source>
        <dbReference type="ARBA" id="ARBA00022487"/>
    </source>
</evidence>
<evidence type="ECO:0000256" key="6">
    <source>
        <dbReference type="ARBA" id="ARBA00022801"/>
    </source>
</evidence>
<evidence type="ECO:0000256" key="4">
    <source>
        <dbReference type="ARBA" id="ARBA00022525"/>
    </source>
</evidence>
<evidence type="ECO:0000313" key="10">
    <source>
        <dbReference type="Proteomes" id="UP000035034"/>
    </source>
</evidence>
<dbReference type="InterPro" id="IPR029058">
    <property type="entry name" value="AB_hydrolase_fold"/>
</dbReference>
<keyword evidence="4 8" id="KW-0964">Secreted</keyword>
<dbReference type="PANTHER" id="PTHR33630">
    <property type="entry name" value="CUTINASE RV1984C-RELATED-RELATED"/>
    <property type="match status" value="1"/>
</dbReference>
<dbReference type="ESTHER" id="9acto-h0r435">
    <property type="family name" value="Cutinase"/>
</dbReference>
<dbReference type="PANTHER" id="PTHR33630:SF9">
    <property type="entry name" value="CUTINASE 4"/>
    <property type="match status" value="1"/>
</dbReference>
<comment type="similarity">
    <text evidence="2 8">Belongs to the cutinase family.</text>
</comment>
<evidence type="ECO:0000256" key="7">
    <source>
        <dbReference type="ARBA" id="ARBA00023157"/>
    </source>
</evidence>
<keyword evidence="10" id="KW-1185">Reference proteome</keyword>
<dbReference type="AlphaFoldDB" id="H0R435"/>
<dbReference type="Gene3D" id="3.40.50.1820">
    <property type="entry name" value="alpha/beta hydrolase"/>
    <property type="match status" value="1"/>
</dbReference>
<comment type="function">
    <text evidence="8">Catalyzes the hydrolysis of complex carboxylic polyesters found in the cell wall of plants. Degrades cutin, a macromolecule that forms the structure of the plant cuticle.</text>
</comment>
<keyword evidence="7" id="KW-1015">Disulfide bond</keyword>
<dbReference type="InterPro" id="IPR043580">
    <property type="entry name" value="CUTINASE_1"/>
</dbReference>
<proteinExistence type="inferred from homology"/>
<dbReference type="Pfam" id="PF01083">
    <property type="entry name" value="Cutinase"/>
    <property type="match status" value="1"/>
</dbReference>
<reference evidence="9 10" key="1">
    <citation type="submission" date="2011-12" db="EMBL/GenBank/DDBJ databases">
        <title>Whole genome shotgun sequence of Gordonia effusa NBRC 100432.</title>
        <authorList>
            <person name="Yoshida I."/>
            <person name="Takarada H."/>
            <person name="Hosoyama A."/>
            <person name="Tsuchikane K."/>
            <person name="Katsumata H."/>
            <person name="Yamazaki S."/>
            <person name="Fujita N."/>
        </authorList>
    </citation>
    <scope>NUCLEOTIDE SEQUENCE [LARGE SCALE GENOMIC DNA]</scope>
    <source>
        <strain evidence="9 10">NBRC 100432</strain>
    </source>
</reference>
<comment type="subcellular location">
    <subcellularLocation>
        <location evidence="1 8">Secreted</location>
    </subcellularLocation>
</comment>
<evidence type="ECO:0000313" key="9">
    <source>
        <dbReference type="EMBL" id="GAB19836.1"/>
    </source>
</evidence>
<dbReference type="InterPro" id="IPR000675">
    <property type="entry name" value="Cutinase/axe"/>
</dbReference>